<dbReference type="EMBL" id="PGCJ01001690">
    <property type="protein sequence ID" value="PLW04376.1"/>
    <property type="molecule type" value="Genomic_DNA"/>
</dbReference>
<keyword evidence="1" id="KW-0472">Membrane</keyword>
<name>A0A2N5RTQ3_9BASI</name>
<protein>
    <submittedName>
        <fullName evidence="2">Uncharacterized protein</fullName>
    </submittedName>
</protein>
<keyword evidence="3" id="KW-1185">Reference proteome</keyword>
<keyword evidence="1" id="KW-1133">Transmembrane helix</keyword>
<organism evidence="2 3">
    <name type="scientific">Puccinia coronata f. sp. avenae</name>
    <dbReference type="NCBI Taxonomy" id="200324"/>
    <lineage>
        <taxon>Eukaryota</taxon>
        <taxon>Fungi</taxon>
        <taxon>Dikarya</taxon>
        <taxon>Basidiomycota</taxon>
        <taxon>Pucciniomycotina</taxon>
        <taxon>Pucciniomycetes</taxon>
        <taxon>Pucciniales</taxon>
        <taxon>Pucciniaceae</taxon>
        <taxon>Puccinia</taxon>
    </lineage>
</organism>
<dbReference type="AlphaFoldDB" id="A0A2N5RTQ3"/>
<feature type="non-terminal residue" evidence="2">
    <location>
        <position position="1"/>
    </location>
</feature>
<dbReference type="Proteomes" id="UP000235388">
    <property type="component" value="Unassembled WGS sequence"/>
</dbReference>
<feature type="transmembrane region" description="Helical" evidence="1">
    <location>
        <begin position="20"/>
        <end position="36"/>
    </location>
</feature>
<evidence type="ECO:0000313" key="2">
    <source>
        <dbReference type="EMBL" id="PLW04376.1"/>
    </source>
</evidence>
<keyword evidence="1" id="KW-0812">Transmembrane</keyword>
<reference evidence="2 3" key="1">
    <citation type="submission" date="2017-11" db="EMBL/GenBank/DDBJ databases">
        <title>De novo assembly and phasing of dikaryotic genomes from two isolates of Puccinia coronata f. sp. avenae, the causal agent of oat crown rust.</title>
        <authorList>
            <person name="Miller M.E."/>
            <person name="Zhang Y."/>
            <person name="Omidvar V."/>
            <person name="Sperschneider J."/>
            <person name="Schwessinger B."/>
            <person name="Raley C."/>
            <person name="Palmer J.M."/>
            <person name="Garnica D."/>
            <person name="Upadhyaya N."/>
            <person name="Rathjen J."/>
            <person name="Taylor J.M."/>
            <person name="Park R.F."/>
            <person name="Dodds P.N."/>
            <person name="Hirsch C.D."/>
            <person name="Kianian S.F."/>
            <person name="Figueroa M."/>
        </authorList>
    </citation>
    <scope>NUCLEOTIDE SEQUENCE [LARGE SCALE GENOMIC DNA]</scope>
    <source>
        <strain evidence="2">12NC29</strain>
    </source>
</reference>
<comment type="caution">
    <text evidence="2">The sequence shown here is derived from an EMBL/GenBank/DDBJ whole genome shotgun (WGS) entry which is preliminary data.</text>
</comment>
<evidence type="ECO:0000256" key="1">
    <source>
        <dbReference type="SAM" id="Phobius"/>
    </source>
</evidence>
<sequence>KRYRVDFYFSGQASKLRQTMRATINIGLIVFLWFTITRMGSAVPIPERCHKNSHD</sequence>
<proteinExistence type="predicted"/>
<evidence type="ECO:0000313" key="3">
    <source>
        <dbReference type="Proteomes" id="UP000235388"/>
    </source>
</evidence>
<gene>
    <name evidence="2" type="ORF">PCANC_28597</name>
</gene>
<accession>A0A2N5RTQ3</accession>